<dbReference type="PROSITE" id="PS50011">
    <property type="entry name" value="PROTEIN_KINASE_DOM"/>
    <property type="match status" value="1"/>
</dbReference>
<dbReference type="OrthoDB" id="4062651at2759"/>
<organism evidence="3 4">
    <name type="scientific">Fusarium torreyae</name>
    <dbReference type="NCBI Taxonomy" id="1237075"/>
    <lineage>
        <taxon>Eukaryota</taxon>
        <taxon>Fungi</taxon>
        <taxon>Dikarya</taxon>
        <taxon>Ascomycota</taxon>
        <taxon>Pezizomycotina</taxon>
        <taxon>Sordariomycetes</taxon>
        <taxon>Hypocreomycetidae</taxon>
        <taxon>Hypocreales</taxon>
        <taxon>Nectriaceae</taxon>
        <taxon>Fusarium</taxon>
    </lineage>
</organism>
<dbReference type="AlphaFoldDB" id="A0A9W8VCA9"/>
<reference evidence="3" key="1">
    <citation type="submission" date="2022-09" db="EMBL/GenBank/DDBJ databases">
        <title>Fusarium specimens isolated from Avocado Roots.</title>
        <authorList>
            <person name="Stajich J."/>
            <person name="Roper C."/>
            <person name="Heimlech-Rivalta G."/>
        </authorList>
    </citation>
    <scope>NUCLEOTIDE SEQUENCE</scope>
    <source>
        <strain evidence="3">CF00136</strain>
    </source>
</reference>
<evidence type="ECO:0000259" key="2">
    <source>
        <dbReference type="PROSITE" id="PS50011"/>
    </source>
</evidence>
<dbReference type="Pfam" id="PF00069">
    <property type="entry name" value="Pkinase"/>
    <property type="match status" value="1"/>
</dbReference>
<evidence type="ECO:0000313" key="3">
    <source>
        <dbReference type="EMBL" id="KAJ4251038.1"/>
    </source>
</evidence>
<feature type="compositionally biased region" description="Polar residues" evidence="1">
    <location>
        <begin position="493"/>
        <end position="504"/>
    </location>
</feature>
<dbReference type="GO" id="GO:0004672">
    <property type="term" value="F:protein kinase activity"/>
    <property type="evidence" value="ECO:0007669"/>
    <property type="project" value="InterPro"/>
</dbReference>
<dbReference type="Gene3D" id="1.10.510.10">
    <property type="entry name" value="Transferase(Phosphotransferase) domain 1"/>
    <property type="match status" value="1"/>
</dbReference>
<keyword evidence="4" id="KW-1185">Reference proteome</keyword>
<name>A0A9W8VCA9_9HYPO</name>
<dbReference type="EMBL" id="JAOQAZ010000029">
    <property type="protein sequence ID" value="KAJ4251038.1"/>
    <property type="molecule type" value="Genomic_DNA"/>
</dbReference>
<feature type="domain" description="Protein kinase" evidence="2">
    <location>
        <begin position="853"/>
        <end position="1126"/>
    </location>
</feature>
<accession>A0A9W8VCA9</accession>
<dbReference type="SMART" id="SM00355">
    <property type="entry name" value="ZnF_C2H2"/>
    <property type="match status" value="4"/>
</dbReference>
<comment type="caution">
    <text evidence="3">The sequence shown here is derived from an EMBL/GenBank/DDBJ whole genome shotgun (WGS) entry which is preliminary data.</text>
</comment>
<protein>
    <recommendedName>
        <fullName evidence="2">Protein kinase domain-containing protein</fullName>
    </recommendedName>
</protein>
<evidence type="ECO:0000313" key="4">
    <source>
        <dbReference type="Proteomes" id="UP001152049"/>
    </source>
</evidence>
<feature type="region of interest" description="Disordered" evidence="1">
    <location>
        <begin position="97"/>
        <end position="122"/>
    </location>
</feature>
<dbReference type="SUPFAM" id="SSF56112">
    <property type="entry name" value="Protein kinase-like (PK-like)"/>
    <property type="match status" value="1"/>
</dbReference>
<dbReference type="PROSITE" id="PS00028">
    <property type="entry name" value="ZINC_FINGER_C2H2_1"/>
    <property type="match status" value="1"/>
</dbReference>
<feature type="region of interest" description="Disordered" evidence="1">
    <location>
        <begin position="488"/>
        <end position="512"/>
    </location>
</feature>
<dbReference type="PANTHER" id="PTHR35391">
    <property type="entry name" value="C2H2-TYPE DOMAIN-CONTAINING PROTEIN-RELATED"/>
    <property type="match status" value="1"/>
</dbReference>
<dbReference type="Proteomes" id="UP001152049">
    <property type="component" value="Unassembled WGS sequence"/>
</dbReference>
<proteinExistence type="predicted"/>
<evidence type="ECO:0000256" key="1">
    <source>
        <dbReference type="SAM" id="MobiDB-lite"/>
    </source>
</evidence>
<dbReference type="InterPro" id="IPR011009">
    <property type="entry name" value="Kinase-like_dom_sf"/>
</dbReference>
<sequence length="1126" mass="129061">MESEELRIVGKAISRAFSSVAAGDSGLNCEQQRFKLWSHSLGLFQRGHASLDYRVRDAVAVKGLLLEILRELEIHIQNLLEIMTEKRLPYERDTTAIYSDTETDSSEERGQERNSATSSESSFHEVNFRSRSIAENIDALYNLAVKIRSPRYRSRRTVEELYKNIPADIRNEHRKECEKVEVDIVARRRREQLPVELGSEAAPARVEEDVIRKYASVDNWLIRRTGIANARRRQQFVYWREHDDKISSEPVEGVPLPVELIDPTPERLLPMSQAASGVLLPKEKSQATSATKFPDTSISRDDLKSDISHMTGVSTVMNHNGEKIIWPSPPKQLGDAKYFKCPHCRILCPRRYLTEDAWRVHLIHDLQPYHCTYEECHDPNRTYGTRQDWLDHENLHLRVWHCQLHGEKFGTQHEYVDHLRKDHTDVSHEQLYSPEFIATAISIRTSFDPHVDCPLCPTAFTDPTEIQKHMTFHLERLALPVLLRQDELEDDGSQSSREPNSNKVQDFGRKSSIQQDFSSNEQADFSHLVVLPSVSKSPYQLDLDALPQLLSRLQPDTIAQADHEILSWLMEVQEGPPSEEPIDLSVGFGDHSGERFQFAEITSSHHLEKQLEFHSRESTDDLGLALSNFRIPIKEPSEITDLGNHEYNNRNYGDAFVESSDEEDLLPEGPLQDKLLAGHCRHHDGRKGFIPRGHIRRVINELAVTQDLHNSLSSLSSGDRIKTVQHYVAQIFQQIPEKKCYISIFAILVLIEKSQCIGDFLKEGIDDSALPFQRFDGERQGHIPRMELRPRQGGERIRAFDGWGLGKTTAFEEWQWAVTAPFFHRGKDGEPRIFSLQDPAVLPFVRFNPRSGTQEIDEHHEGSRELSKKYIHADHHNLKSSQGNSPFAVKETNFEKYEEFKADFDKLARLGDTNHPHLNLPLGAYSQRNNNYFIFDWADSDLSRYWQSHPSPDFNFETVLWVAKQCLGLAGALQQIHRGGTGWGTQIWRHGDIKPENILWFSNPESTKDHGTLRISGFGVSKSLATWNRSDRGDNHVAQSPFYRAPDFENGEISQSSDIWSIGCLYLEFLAWLLGGWKLVREMIIARKSPSSSGDSWPNLYFDYPYYDIHEGRKSAIVKPVVTKVG</sequence>
<gene>
    <name evidence="3" type="ORF">NW762_011688</name>
</gene>
<dbReference type="InterPro" id="IPR013087">
    <property type="entry name" value="Znf_C2H2_type"/>
</dbReference>
<dbReference type="SMART" id="SM00220">
    <property type="entry name" value="S_TKc"/>
    <property type="match status" value="1"/>
</dbReference>
<dbReference type="PANTHER" id="PTHR35391:SF7">
    <property type="entry name" value="C2H2-TYPE DOMAIN-CONTAINING PROTEIN"/>
    <property type="match status" value="1"/>
</dbReference>
<dbReference type="GO" id="GO:0005524">
    <property type="term" value="F:ATP binding"/>
    <property type="evidence" value="ECO:0007669"/>
    <property type="project" value="InterPro"/>
</dbReference>
<dbReference type="InterPro" id="IPR000719">
    <property type="entry name" value="Prot_kinase_dom"/>
</dbReference>